<dbReference type="PROSITE" id="PS51326">
    <property type="entry name" value="AVIDIN_2"/>
    <property type="match status" value="1"/>
</dbReference>
<dbReference type="Pfam" id="PF01382">
    <property type="entry name" value="Avidin"/>
    <property type="match status" value="1"/>
</dbReference>
<dbReference type="PANTHER" id="PTHR34399">
    <property type="entry name" value="AVIDIN-RELATED"/>
    <property type="match status" value="1"/>
</dbReference>
<evidence type="ECO:0000256" key="6">
    <source>
        <dbReference type="SAM" id="MobiDB-lite"/>
    </source>
</evidence>
<accession>A0ABP4ECB2</accession>
<dbReference type="RefSeq" id="WP_344626067.1">
    <property type="nucleotide sequence ID" value="NZ_BAAALD010000057.1"/>
</dbReference>
<dbReference type="SUPFAM" id="SSF50876">
    <property type="entry name" value="Avidin/streptavidin"/>
    <property type="match status" value="1"/>
</dbReference>
<dbReference type="InterPro" id="IPR005468">
    <property type="entry name" value="Avidin/str"/>
</dbReference>
<dbReference type="Gene3D" id="2.40.128.30">
    <property type="entry name" value="Avidin-like"/>
    <property type="match status" value="1"/>
</dbReference>
<evidence type="ECO:0000313" key="8">
    <source>
        <dbReference type="Proteomes" id="UP001499987"/>
    </source>
</evidence>
<comment type="similarity">
    <text evidence="2">Belongs to the avidin/streptavidin family.</text>
</comment>
<comment type="subcellular location">
    <subcellularLocation>
        <location evidence="1">Secreted</location>
    </subcellularLocation>
</comment>
<evidence type="ECO:0000256" key="5">
    <source>
        <dbReference type="ARBA" id="ARBA00023267"/>
    </source>
</evidence>
<name>A0ABP4ECB2_9ACTN</name>
<keyword evidence="3" id="KW-0964">Secreted</keyword>
<keyword evidence="5" id="KW-0092">Biotin</keyword>
<evidence type="ECO:0000256" key="2">
    <source>
        <dbReference type="ARBA" id="ARBA00006297"/>
    </source>
</evidence>
<reference evidence="8" key="1">
    <citation type="journal article" date="2019" name="Int. J. Syst. Evol. Microbiol.">
        <title>The Global Catalogue of Microorganisms (GCM) 10K type strain sequencing project: providing services to taxonomists for standard genome sequencing and annotation.</title>
        <authorList>
            <consortium name="The Broad Institute Genomics Platform"/>
            <consortium name="The Broad Institute Genome Sequencing Center for Infectious Disease"/>
            <person name="Wu L."/>
            <person name="Ma J."/>
        </authorList>
    </citation>
    <scope>NUCLEOTIDE SEQUENCE [LARGE SCALE GENOMIC DNA]</scope>
    <source>
        <strain evidence="8">JCM 13002</strain>
    </source>
</reference>
<dbReference type="InterPro" id="IPR005469">
    <property type="entry name" value="Avidin"/>
</dbReference>
<dbReference type="InterPro" id="IPR036896">
    <property type="entry name" value="Avidin-like_sf"/>
</dbReference>
<protein>
    <submittedName>
        <fullName evidence="7">Avidin/streptavidin family protein</fullName>
    </submittedName>
</protein>
<comment type="caution">
    <text evidence="7">The sequence shown here is derived from an EMBL/GenBank/DDBJ whole genome shotgun (WGS) entry which is preliminary data.</text>
</comment>
<keyword evidence="4" id="KW-0732">Signal</keyword>
<gene>
    <name evidence="7" type="ORF">GCM10009663_51650</name>
</gene>
<dbReference type="InterPro" id="IPR051764">
    <property type="entry name" value="Avidin/Streptavidin-rel"/>
</dbReference>
<dbReference type="PRINTS" id="PR00709">
    <property type="entry name" value="AVIDIN"/>
</dbReference>
<feature type="region of interest" description="Disordered" evidence="6">
    <location>
        <begin position="117"/>
        <end position="138"/>
    </location>
</feature>
<sequence>MTIAGDWYNEFGSHMRLTDDTSGGLTGTYVSGAGHAAGPYELTGRHDAPAGPGQGTAVGWTVAWRNEQGDAGSVTSWSGQYLAGDETILATWLLTRSAAAADVWESTVVGQDVFTRQAPAPEDVERHLRGRRPASHPS</sequence>
<proteinExistence type="inferred from homology"/>
<keyword evidence="8" id="KW-1185">Reference proteome</keyword>
<organism evidence="7 8">
    <name type="scientific">Kitasatospora arboriphila</name>
    <dbReference type="NCBI Taxonomy" id="258052"/>
    <lineage>
        <taxon>Bacteria</taxon>
        <taxon>Bacillati</taxon>
        <taxon>Actinomycetota</taxon>
        <taxon>Actinomycetes</taxon>
        <taxon>Kitasatosporales</taxon>
        <taxon>Streptomycetaceae</taxon>
        <taxon>Kitasatospora</taxon>
    </lineage>
</organism>
<dbReference type="Proteomes" id="UP001499987">
    <property type="component" value="Unassembled WGS sequence"/>
</dbReference>
<dbReference type="EMBL" id="BAAALD010000057">
    <property type="protein sequence ID" value="GAA1102739.1"/>
    <property type="molecule type" value="Genomic_DNA"/>
</dbReference>
<feature type="compositionally biased region" description="Basic residues" evidence="6">
    <location>
        <begin position="128"/>
        <end position="138"/>
    </location>
</feature>
<evidence type="ECO:0000256" key="3">
    <source>
        <dbReference type="ARBA" id="ARBA00022525"/>
    </source>
</evidence>
<evidence type="ECO:0000256" key="1">
    <source>
        <dbReference type="ARBA" id="ARBA00004613"/>
    </source>
</evidence>
<evidence type="ECO:0000256" key="4">
    <source>
        <dbReference type="ARBA" id="ARBA00022729"/>
    </source>
</evidence>
<evidence type="ECO:0000313" key="7">
    <source>
        <dbReference type="EMBL" id="GAA1102739.1"/>
    </source>
</evidence>